<feature type="compositionally biased region" description="Low complexity" evidence="9">
    <location>
        <begin position="218"/>
        <end position="230"/>
    </location>
</feature>
<dbReference type="FunFam" id="3.10.10.10:FF:000003">
    <property type="entry name" value="Retrovirus-related Pol polyprotein from transposon 297-like Protein"/>
    <property type="match status" value="1"/>
</dbReference>
<dbReference type="Pfam" id="PF00078">
    <property type="entry name" value="RVT_1"/>
    <property type="match status" value="1"/>
</dbReference>
<evidence type="ECO:0000256" key="8">
    <source>
        <dbReference type="PROSITE-ProRule" id="PRU00047"/>
    </source>
</evidence>
<dbReference type="GO" id="GO:0015074">
    <property type="term" value="P:DNA integration"/>
    <property type="evidence" value="ECO:0007669"/>
    <property type="project" value="InterPro"/>
</dbReference>
<dbReference type="OrthoDB" id="10063781at2759"/>
<feature type="region of interest" description="Disordered" evidence="9">
    <location>
        <begin position="196"/>
        <end position="232"/>
    </location>
</feature>
<dbReference type="InterPro" id="IPR050951">
    <property type="entry name" value="Retrovirus_Pol_polyprotein"/>
</dbReference>
<dbReference type="PANTHER" id="PTHR37984">
    <property type="entry name" value="PROTEIN CBG26694"/>
    <property type="match status" value="1"/>
</dbReference>
<evidence type="ECO:0000256" key="2">
    <source>
        <dbReference type="ARBA" id="ARBA00022679"/>
    </source>
</evidence>
<evidence type="ECO:0000313" key="13">
    <source>
        <dbReference type="EMBL" id="KAJ8023814.1"/>
    </source>
</evidence>
<dbReference type="Pfam" id="PF17921">
    <property type="entry name" value="Integrase_H2C2"/>
    <property type="match status" value="1"/>
</dbReference>
<dbReference type="Gene3D" id="2.40.70.10">
    <property type="entry name" value="Acid Proteases"/>
    <property type="match status" value="1"/>
</dbReference>
<keyword evidence="8" id="KW-0863">Zinc-finger</keyword>
<dbReference type="SUPFAM" id="SSF50630">
    <property type="entry name" value="Acid proteases"/>
    <property type="match status" value="1"/>
</dbReference>
<sequence>MEQLKPPNGLCLEGNLSVNWKKFLQRYELYAVATGANEKNEEVQSSLFLHIIGEEALAIYNTFKFERQGDEKKLRCIKAKFEAYCNPKKNLTVERHVFFTRAQNEGESIDTYVTDLKNKSKTCEFGNLEESLITDRIVCGIRSTGLRERLLRETDLTLSKALNICRAAELSKTGVKDLQKSLAETTTKCDEIRGQNNKKSWKTSVNARSKQPNKQPVPSSSRPTETSTSERTQKGSKKFSCKKCSYEHEPRCCPAYGKLCKRCGKPNHFAKMCRTPHKTKTVQEIKDENSSDDTEEDFFIDVVHMINDGFKADGNHEWKVHLKLKGMKLPFKIDTGADANIISKSVYQKCAKDVALYKTSIKLKTYSGEKIPVLGRCKIRCILKGKAYGLNFLVVDMESQNILGLKDSVELGLIQRVQVVSEEIGSGKGMNELLQRYKEVFSGVGCTDKQHHIELKSDHTPCVHPPRKVPHAMKERLKTELTRMEKENIIAKVDYPTDWVNSMVVEEKPNGRLRICLDPSDLNKAVKREHYQLPTVEEITSALNGAKHFSVLDANSGFWQIPLDKGSTDLCCFNTPFGRYKFLRLPFGLHSSSEVFHRTMCDLMEGIEGCHIYLDDILVWGKTKEEHNVRLEMVLKRAKENNLKFNKSKCKIGVTEVKYLGQVLNEEGVKPDVSKIEAIEKMKSPTCKKELQRFIGMIQYLSKFIPSLSAEAAPLRQLLKQNSDWVWDENNETVFKKLKNMSIQAPVLKYFDPNKPITLSVDASQCGLGAVLLQDNMPVAFASRALTKAQEGYAQIEKETLAICFGCERFHQYIYGQPVTVHSDHKPLEIITKKPLAKAPPRVQRLLLKLMKYDLHVVHTPGKYMYIADTLSRSYLPHEGKDKLDEELEAQVHCLMTNLPVSERRRQQFVECTNTDQILKILRKVVEKGWPENKTEVPDEIREYWDFRDEIYTAGDLLFKGSQIIVPKELRAEMMTKIHSSHLGVVKCKSRAREILFWPRMAKHIEDYISRCSVCLKNMKANTKESLKPHPVPIRPWQRIGTDLFHLEGKNYLLIIDYYSKYVEVCQLEQTTSNCVIKHMKSIFARHGSPEILVSDNGPQYSSSLFKQFSVEWDFEHVTSSPGYPKSNRMSERAVQTVKNLIKKAVQSHGDPYLSLLEYRNTPIDGQLESPAQLLMGRRLKSILPVSHELRKPKGYSTSVEQHLKHRQQKQKMYHDRSARDLKSLDRGDVIRVRQDGKWEPGVVKEKSEHPRSYHIQTPSGEYRRNRRDLLKTNEDLPDMTNVSIEGNSSGYTHKSADQQETVVKTSDSSRTSSGRLIKKVQRYIEEC</sequence>
<dbReference type="SUPFAM" id="SSF53098">
    <property type="entry name" value="Ribonuclease H-like"/>
    <property type="match status" value="1"/>
</dbReference>
<dbReference type="PROSITE" id="PS50158">
    <property type="entry name" value="ZF_CCHC"/>
    <property type="match status" value="1"/>
</dbReference>
<accession>A0A9Q0YK03</accession>
<evidence type="ECO:0000256" key="4">
    <source>
        <dbReference type="ARBA" id="ARBA00022722"/>
    </source>
</evidence>
<reference evidence="13" key="1">
    <citation type="submission" date="2021-10" db="EMBL/GenBank/DDBJ databases">
        <title>Tropical sea cucumber genome reveals ecological adaptation and Cuvierian tubules defense mechanism.</title>
        <authorList>
            <person name="Chen T."/>
        </authorList>
    </citation>
    <scope>NUCLEOTIDE SEQUENCE</scope>
    <source>
        <strain evidence="13">Nanhai2018</strain>
        <tissue evidence="13">Muscle</tissue>
    </source>
</reference>
<keyword evidence="14" id="KW-1185">Reference proteome</keyword>
<dbReference type="PANTHER" id="PTHR37984:SF7">
    <property type="entry name" value="INTEGRASE CATALYTIC DOMAIN-CONTAINING PROTEIN"/>
    <property type="match status" value="1"/>
</dbReference>
<dbReference type="EC" id="2.7.7.49" evidence="1"/>
<keyword evidence="3" id="KW-0548">Nucleotidyltransferase</keyword>
<dbReference type="InterPro" id="IPR043128">
    <property type="entry name" value="Rev_trsase/Diguanyl_cyclase"/>
</dbReference>
<evidence type="ECO:0000256" key="5">
    <source>
        <dbReference type="ARBA" id="ARBA00022759"/>
    </source>
</evidence>
<feature type="domain" description="Integrase catalytic" evidence="12">
    <location>
        <begin position="1032"/>
        <end position="1193"/>
    </location>
</feature>
<keyword evidence="6" id="KW-0378">Hydrolase</keyword>
<keyword evidence="5" id="KW-0255">Endonuclease</keyword>
<keyword evidence="8" id="KW-0862">Zinc</keyword>
<comment type="caution">
    <text evidence="13">The sequence shown here is derived from an EMBL/GenBank/DDBJ whole genome shotgun (WGS) entry which is preliminary data.</text>
</comment>
<feature type="compositionally biased region" description="Polar residues" evidence="9">
    <location>
        <begin position="196"/>
        <end position="217"/>
    </location>
</feature>
<keyword evidence="8" id="KW-0479">Metal-binding</keyword>
<protein>
    <recommendedName>
        <fullName evidence="1">RNA-directed DNA polymerase</fullName>
        <ecNumber evidence="1">2.7.7.49</ecNumber>
    </recommendedName>
</protein>
<dbReference type="SUPFAM" id="SSF56672">
    <property type="entry name" value="DNA/RNA polymerases"/>
    <property type="match status" value="1"/>
</dbReference>
<dbReference type="Pfam" id="PF17917">
    <property type="entry name" value="RT_RNaseH"/>
    <property type="match status" value="1"/>
</dbReference>
<evidence type="ECO:0000256" key="1">
    <source>
        <dbReference type="ARBA" id="ARBA00012493"/>
    </source>
</evidence>
<dbReference type="GO" id="GO:0016787">
    <property type="term" value="F:hydrolase activity"/>
    <property type="evidence" value="ECO:0007669"/>
    <property type="project" value="UniProtKB-KW"/>
</dbReference>
<dbReference type="Proteomes" id="UP001152320">
    <property type="component" value="Chromosome 19"/>
</dbReference>
<dbReference type="Pfam" id="PF00665">
    <property type="entry name" value="rve"/>
    <property type="match status" value="1"/>
</dbReference>
<dbReference type="InterPro" id="IPR001584">
    <property type="entry name" value="Integrase_cat-core"/>
</dbReference>
<feature type="region of interest" description="Disordered" evidence="9">
    <location>
        <begin position="1279"/>
        <end position="1314"/>
    </location>
</feature>
<dbReference type="Gene3D" id="3.30.420.10">
    <property type="entry name" value="Ribonuclease H-like superfamily/Ribonuclease H"/>
    <property type="match status" value="1"/>
</dbReference>
<dbReference type="PROSITE" id="PS50994">
    <property type="entry name" value="INTEGRASE"/>
    <property type="match status" value="1"/>
</dbReference>
<feature type="compositionally biased region" description="Polar residues" evidence="9">
    <location>
        <begin position="1281"/>
        <end position="1314"/>
    </location>
</feature>
<dbReference type="PROSITE" id="PS50878">
    <property type="entry name" value="RT_POL"/>
    <property type="match status" value="1"/>
</dbReference>
<keyword evidence="7" id="KW-0695">RNA-directed DNA polymerase</keyword>
<dbReference type="InterPro" id="IPR036397">
    <property type="entry name" value="RNaseH_sf"/>
</dbReference>
<feature type="domain" description="CCHC-type" evidence="10">
    <location>
        <begin position="260"/>
        <end position="274"/>
    </location>
</feature>
<dbReference type="CDD" id="cd05481">
    <property type="entry name" value="retropepsin_like_LTR_1"/>
    <property type="match status" value="1"/>
</dbReference>
<dbReference type="FunFam" id="3.10.20.370:FF:000001">
    <property type="entry name" value="Retrovirus-related Pol polyprotein from transposon 17.6-like protein"/>
    <property type="match status" value="1"/>
</dbReference>
<dbReference type="GO" id="GO:0004519">
    <property type="term" value="F:endonuclease activity"/>
    <property type="evidence" value="ECO:0007669"/>
    <property type="project" value="UniProtKB-KW"/>
</dbReference>
<dbReference type="GO" id="GO:0003676">
    <property type="term" value="F:nucleic acid binding"/>
    <property type="evidence" value="ECO:0007669"/>
    <property type="project" value="InterPro"/>
</dbReference>
<dbReference type="Gene3D" id="1.10.340.70">
    <property type="match status" value="1"/>
</dbReference>
<dbReference type="FunFam" id="3.30.70.270:FF:000026">
    <property type="entry name" value="Transposon Ty3-G Gag-Pol polyprotein"/>
    <property type="match status" value="1"/>
</dbReference>
<gene>
    <name evidence="13" type="ORF">HOLleu_36358</name>
</gene>
<dbReference type="InterPro" id="IPR012337">
    <property type="entry name" value="RNaseH-like_sf"/>
</dbReference>
<feature type="domain" description="Reverse transcriptase" evidence="11">
    <location>
        <begin position="487"/>
        <end position="664"/>
    </location>
</feature>
<dbReference type="InterPro" id="IPR000477">
    <property type="entry name" value="RT_dom"/>
</dbReference>
<dbReference type="InterPro" id="IPR001878">
    <property type="entry name" value="Znf_CCHC"/>
</dbReference>
<evidence type="ECO:0000259" key="11">
    <source>
        <dbReference type="PROSITE" id="PS50878"/>
    </source>
</evidence>
<evidence type="ECO:0000313" key="14">
    <source>
        <dbReference type="Proteomes" id="UP001152320"/>
    </source>
</evidence>
<evidence type="ECO:0000256" key="7">
    <source>
        <dbReference type="ARBA" id="ARBA00022918"/>
    </source>
</evidence>
<name>A0A9Q0YK03_HOLLE</name>
<dbReference type="GO" id="GO:0008270">
    <property type="term" value="F:zinc ion binding"/>
    <property type="evidence" value="ECO:0007669"/>
    <property type="project" value="UniProtKB-KW"/>
</dbReference>
<dbReference type="GO" id="GO:0003964">
    <property type="term" value="F:RNA-directed DNA polymerase activity"/>
    <property type="evidence" value="ECO:0007669"/>
    <property type="project" value="UniProtKB-KW"/>
</dbReference>
<dbReference type="InterPro" id="IPR041588">
    <property type="entry name" value="Integrase_H2C2"/>
</dbReference>
<organism evidence="13 14">
    <name type="scientific">Holothuria leucospilota</name>
    <name type="common">Black long sea cucumber</name>
    <name type="synonym">Mertensiothuria leucospilota</name>
    <dbReference type="NCBI Taxonomy" id="206669"/>
    <lineage>
        <taxon>Eukaryota</taxon>
        <taxon>Metazoa</taxon>
        <taxon>Echinodermata</taxon>
        <taxon>Eleutherozoa</taxon>
        <taxon>Echinozoa</taxon>
        <taxon>Holothuroidea</taxon>
        <taxon>Aspidochirotacea</taxon>
        <taxon>Aspidochirotida</taxon>
        <taxon>Holothuriidae</taxon>
        <taxon>Holothuria</taxon>
    </lineage>
</organism>
<keyword evidence="2" id="KW-0808">Transferase</keyword>
<dbReference type="Gene3D" id="3.10.20.370">
    <property type="match status" value="1"/>
</dbReference>
<evidence type="ECO:0000256" key="9">
    <source>
        <dbReference type="SAM" id="MobiDB-lite"/>
    </source>
</evidence>
<dbReference type="InterPro" id="IPR041373">
    <property type="entry name" value="RT_RNaseH"/>
</dbReference>
<dbReference type="CDD" id="cd09274">
    <property type="entry name" value="RNase_HI_RT_Ty3"/>
    <property type="match status" value="1"/>
</dbReference>
<evidence type="ECO:0000256" key="3">
    <source>
        <dbReference type="ARBA" id="ARBA00022695"/>
    </source>
</evidence>
<dbReference type="Gene3D" id="3.30.70.270">
    <property type="match status" value="2"/>
</dbReference>
<dbReference type="InterPro" id="IPR021109">
    <property type="entry name" value="Peptidase_aspartic_dom_sf"/>
</dbReference>
<dbReference type="Gene3D" id="3.10.10.10">
    <property type="entry name" value="HIV Type 1 Reverse Transcriptase, subunit A, domain 1"/>
    <property type="match status" value="1"/>
</dbReference>
<keyword evidence="4" id="KW-0540">Nuclease</keyword>
<dbReference type="FunFam" id="1.10.340.70:FF:000003">
    <property type="entry name" value="Protein CBG25708"/>
    <property type="match status" value="1"/>
</dbReference>
<evidence type="ECO:0000259" key="12">
    <source>
        <dbReference type="PROSITE" id="PS50994"/>
    </source>
</evidence>
<dbReference type="InterPro" id="IPR043502">
    <property type="entry name" value="DNA/RNA_pol_sf"/>
</dbReference>
<dbReference type="CDD" id="cd01647">
    <property type="entry name" value="RT_LTR"/>
    <property type="match status" value="1"/>
</dbReference>
<evidence type="ECO:0000256" key="6">
    <source>
        <dbReference type="ARBA" id="ARBA00022801"/>
    </source>
</evidence>
<proteinExistence type="predicted"/>
<dbReference type="EMBL" id="JAIZAY010000019">
    <property type="protein sequence ID" value="KAJ8023814.1"/>
    <property type="molecule type" value="Genomic_DNA"/>
</dbReference>
<evidence type="ECO:0000259" key="10">
    <source>
        <dbReference type="PROSITE" id="PS50158"/>
    </source>
</evidence>
<dbReference type="FunFam" id="3.30.420.10:FF:000063">
    <property type="entry name" value="Retrovirus-related Pol polyprotein from transposon 297-like Protein"/>
    <property type="match status" value="1"/>
</dbReference>